<comment type="caution">
    <text evidence="1">The sequence shown here is derived from an EMBL/GenBank/DDBJ whole genome shotgun (WGS) entry which is preliminary data.</text>
</comment>
<dbReference type="eggNOG" id="ENOG502SI9S">
    <property type="taxonomic scope" value="Eukaryota"/>
</dbReference>
<gene>
    <name evidence="1" type="ORF">A1O3_03933</name>
</gene>
<evidence type="ECO:0000313" key="2">
    <source>
        <dbReference type="Proteomes" id="UP000019478"/>
    </source>
</evidence>
<sequence length="254" mass="28163">MPSGTLRTKENHGAIPLYSPPYPSGVDEFSDIECLYVQYQTKYDNVKDLVPEELELAQEPLVTLALYKYGMSPIGAYNEFVATVEVEYRGVKYPYTLELILNNQAAIFSGREKYGIPKVLGKVVWDPSAMVAQPSGFISGHVERPEGSKLAELGFKPLRKVQKLGPLRSPPRASLHLRSIPSCNPGQPPALREFVPAVFEVLEGEVWTGEPSVGLFNVSAFDPIHKLEVLRYVGATMIRHASAILHPVKETFPL</sequence>
<dbReference type="RefSeq" id="XP_007732257.1">
    <property type="nucleotide sequence ID" value="XM_007734067.1"/>
</dbReference>
<dbReference type="InterPro" id="IPR023375">
    <property type="entry name" value="ADC_dom_sf"/>
</dbReference>
<dbReference type="GO" id="GO:0016829">
    <property type="term" value="F:lyase activity"/>
    <property type="evidence" value="ECO:0007669"/>
    <property type="project" value="InterPro"/>
</dbReference>
<dbReference type="Gene3D" id="2.40.400.10">
    <property type="entry name" value="Acetoacetate decarboxylase-like"/>
    <property type="match status" value="1"/>
</dbReference>
<dbReference type="Pfam" id="PF06314">
    <property type="entry name" value="ADC"/>
    <property type="match status" value="1"/>
</dbReference>
<dbReference type="OrthoDB" id="10248817at2759"/>
<keyword evidence="2" id="KW-1185">Reference proteome</keyword>
<dbReference type="GeneID" id="19168057"/>
<accession>W9Y3B5</accession>
<dbReference type="SUPFAM" id="SSF160104">
    <property type="entry name" value="Acetoacetate decarboxylase-like"/>
    <property type="match status" value="1"/>
</dbReference>
<dbReference type="AlphaFoldDB" id="W9Y3B5"/>
<evidence type="ECO:0000313" key="1">
    <source>
        <dbReference type="EMBL" id="EXJ86978.1"/>
    </source>
</evidence>
<name>W9Y3B5_9EURO</name>
<dbReference type="HOGENOM" id="CLU_098009_0_0_1"/>
<dbReference type="STRING" id="1182542.W9Y3B5"/>
<dbReference type="Proteomes" id="UP000019478">
    <property type="component" value="Unassembled WGS sequence"/>
</dbReference>
<dbReference type="InterPro" id="IPR010451">
    <property type="entry name" value="Acetoacetate_decarboxylase"/>
</dbReference>
<proteinExistence type="predicted"/>
<organism evidence="1 2">
    <name type="scientific">Capronia epimyces CBS 606.96</name>
    <dbReference type="NCBI Taxonomy" id="1182542"/>
    <lineage>
        <taxon>Eukaryota</taxon>
        <taxon>Fungi</taxon>
        <taxon>Dikarya</taxon>
        <taxon>Ascomycota</taxon>
        <taxon>Pezizomycotina</taxon>
        <taxon>Eurotiomycetes</taxon>
        <taxon>Chaetothyriomycetidae</taxon>
        <taxon>Chaetothyriales</taxon>
        <taxon>Herpotrichiellaceae</taxon>
        <taxon>Capronia</taxon>
    </lineage>
</organism>
<dbReference type="EMBL" id="AMGY01000003">
    <property type="protein sequence ID" value="EXJ86978.1"/>
    <property type="molecule type" value="Genomic_DNA"/>
</dbReference>
<protein>
    <submittedName>
        <fullName evidence="1">Acetoacetate decarboxylase</fullName>
    </submittedName>
</protein>
<reference evidence="1 2" key="1">
    <citation type="submission" date="2013-03" db="EMBL/GenBank/DDBJ databases">
        <title>The Genome Sequence of Capronia epimyces CBS 606.96.</title>
        <authorList>
            <consortium name="The Broad Institute Genomics Platform"/>
            <person name="Cuomo C."/>
            <person name="de Hoog S."/>
            <person name="Gorbushina A."/>
            <person name="Walker B."/>
            <person name="Young S.K."/>
            <person name="Zeng Q."/>
            <person name="Gargeya S."/>
            <person name="Fitzgerald M."/>
            <person name="Haas B."/>
            <person name="Abouelleil A."/>
            <person name="Allen A.W."/>
            <person name="Alvarado L."/>
            <person name="Arachchi H.M."/>
            <person name="Berlin A.M."/>
            <person name="Chapman S.B."/>
            <person name="Gainer-Dewar J."/>
            <person name="Goldberg J."/>
            <person name="Griggs A."/>
            <person name="Gujja S."/>
            <person name="Hansen M."/>
            <person name="Howarth C."/>
            <person name="Imamovic A."/>
            <person name="Ireland A."/>
            <person name="Larimer J."/>
            <person name="McCowan C."/>
            <person name="Murphy C."/>
            <person name="Pearson M."/>
            <person name="Poon T.W."/>
            <person name="Priest M."/>
            <person name="Roberts A."/>
            <person name="Saif S."/>
            <person name="Shea T."/>
            <person name="Sisk P."/>
            <person name="Sykes S."/>
            <person name="Wortman J."/>
            <person name="Nusbaum C."/>
            <person name="Birren B."/>
        </authorList>
    </citation>
    <scope>NUCLEOTIDE SEQUENCE [LARGE SCALE GENOMIC DNA]</scope>
    <source>
        <strain evidence="1 2">CBS 606.96</strain>
    </source>
</reference>